<dbReference type="GO" id="GO:0005576">
    <property type="term" value="C:extracellular region"/>
    <property type="evidence" value="ECO:0007669"/>
    <property type="project" value="UniProtKB-SubCell"/>
</dbReference>
<dbReference type="SUPFAM" id="SSF52058">
    <property type="entry name" value="L domain-like"/>
    <property type="match status" value="1"/>
</dbReference>
<evidence type="ECO:0000256" key="1">
    <source>
        <dbReference type="ARBA" id="ARBA00004239"/>
    </source>
</evidence>
<dbReference type="InterPro" id="IPR050541">
    <property type="entry name" value="LRR_TM_domain-containing"/>
</dbReference>
<protein>
    <recommendedName>
        <fullName evidence="8">Leucine-rich repeat-containing protein 17</fullName>
    </recommendedName>
</protein>
<dbReference type="GO" id="GO:0005886">
    <property type="term" value="C:plasma membrane"/>
    <property type="evidence" value="ECO:0007669"/>
    <property type="project" value="TreeGrafter"/>
</dbReference>
<name>A0A7R5L233_9PASS</name>
<evidence type="ECO:0000256" key="7">
    <source>
        <dbReference type="ARBA" id="ARBA00053173"/>
    </source>
</evidence>
<dbReference type="SMART" id="SM00082">
    <property type="entry name" value="LRRCT"/>
    <property type="match status" value="2"/>
</dbReference>
<keyword evidence="4" id="KW-0732">Signal</keyword>
<feature type="domain" description="LRRCT" evidence="10">
    <location>
        <begin position="270"/>
        <end position="320"/>
    </location>
</feature>
<dbReference type="PROSITE" id="PS51450">
    <property type="entry name" value="LRR"/>
    <property type="match status" value="3"/>
</dbReference>
<dbReference type="FunFam" id="3.80.10.10:FF:000098">
    <property type="entry name" value="leucine-rich repeat-containing protein 17"/>
    <property type="match status" value="1"/>
</dbReference>
<evidence type="ECO:0000256" key="4">
    <source>
        <dbReference type="ARBA" id="ARBA00022729"/>
    </source>
</evidence>
<comment type="subcellular location">
    <subcellularLocation>
        <location evidence="1">Secreted</location>
        <location evidence="1">Extracellular space</location>
    </subcellularLocation>
</comment>
<dbReference type="FunFam" id="3.80.10.10:FF:000117">
    <property type="entry name" value="leucine-rich repeat-containing protein 17"/>
    <property type="match status" value="1"/>
</dbReference>
<evidence type="ECO:0000313" key="12">
    <source>
        <dbReference type="RefSeq" id="XP_039243274.1"/>
    </source>
</evidence>
<accession>A0A7R5L233</accession>
<dbReference type="PANTHER" id="PTHR24369">
    <property type="entry name" value="ANTIGEN BSP, PUTATIVE-RELATED"/>
    <property type="match status" value="1"/>
</dbReference>
<dbReference type="Pfam" id="PF13855">
    <property type="entry name" value="LRR_8"/>
    <property type="match status" value="2"/>
</dbReference>
<dbReference type="InterPro" id="IPR000483">
    <property type="entry name" value="Cys-rich_flank_reg_C"/>
</dbReference>
<dbReference type="GO" id="GO:0001503">
    <property type="term" value="P:ossification"/>
    <property type="evidence" value="ECO:0007669"/>
    <property type="project" value="UniProtKB-KW"/>
</dbReference>
<keyword evidence="11" id="KW-1185">Reference proteome</keyword>
<keyword evidence="6" id="KW-0892">Osteogenesis</keyword>
<evidence type="ECO:0000313" key="11">
    <source>
        <dbReference type="Proteomes" id="UP000504627"/>
    </source>
</evidence>
<dbReference type="GeneID" id="113998755"/>
<reference evidence="12" key="1">
    <citation type="submission" date="2025-08" db="UniProtKB">
        <authorList>
            <consortium name="RefSeq"/>
        </authorList>
    </citation>
    <scope>IDENTIFICATION</scope>
    <source>
        <tissue evidence="12">Muscle</tissue>
    </source>
</reference>
<keyword evidence="5" id="KW-0677">Repeat</keyword>
<dbReference type="InterPro" id="IPR003591">
    <property type="entry name" value="Leu-rich_rpt_typical-subtyp"/>
</dbReference>
<evidence type="ECO:0000256" key="5">
    <source>
        <dbReference type="ARBA" id="ARBA00022737"/>
    </source>
</evidence>
<dbReference type="PRINTS" id="PR00019">
    <property type="entry name" value="LEURICHRPT"/>
</dbReference>
<evidence type="ECO:0000256" key="6">
    <source>
        <dbReference type="ARBA" id="ARBA00022855"/>
    </source>
</evidence>
<dbReference type="Proteomes" id="UP000504627">
    <property type="component" value="Unplaced"/>
</dbReference>
<dbReference type="AlphaFoldDB" id="A0A7R5L233"/>
<proteinExistence type="predicted"/>
<comment type="function">
    <text evidence="7">Involved in bone homeostasis. Acts as a negative regulator of RANKL-induced osteoclast precursor differentiation from bone marrow precursors.</text>
</comment>
<dbReference type="PANTHER" id="PTHR24369:SF213">
    <property type="entry name" value="INSULIN LIKE GROWTH FACTOR BINDING PROTEIN ACID LABILE SUBUNIT"/>
    <property type="match status" value="1"/>
</dbReference>
<dbReference type="InterPro" id="IPR001611">
    <property type="entry name" value="Leu-rich_rpt"/>
</dbReference>
<dbReference type="SMART" id="SM00369">
    <property type="entry name" value="LRR_TYP"/>
    <property type="match status" value="5"/>
</dbReference>
<organism evidence="11 12">
    <name type="scientific">Pipra filicauda</name>
    <name type="common">Wire-tailed manakin</name>
    <dbReference type="NCBI Taxonomy" id="649802"/>
    <lineage>
        <taxon>Eukaryota</taxon>
        <taxon>Metazoa</taxon>
        <taxon>Chordata</taxon>
        <taxon>Craniata</taxon>
        <taxon>Vertebrata</taxon>
        <taxon>Euteleostomi</taxon>
        <taxon>Archelosauria</taxon>
        <taxon>Archosauria</taxon>
        <taxon>Dinosauria</taxon>
        <taxon>Saurischia</taxon>
        <taxon>Theropoda</taxon>
        <taxon>Coelurosauria</taxon>
        <taxon>Aves</taxon>
        <taxon>Neognathae</taxon>
        <taxon>Neoaves</taxon>
        <taxon>Telluraves</taxon>
        <taxon>Australaves</taxon>
        <taxon>Passeriformes</taxon>
        <taxon>Pipridae</taxon>
        <taxon>Pipra</taxon>
    </lineage>
</organism>
<evidence type="ECO:0000256" key="9">
    <source>
        <dbReference type="SAM" id="MobiDB-lite"/>
    </source>
</evidence>
<evidence type="ECO:0000256" key="8">
    <source>
        <dbReference type="ARBA" id="ARBA00071469"/>
    </source>
</evidence>
<sequence>MFYQLDLVDQRQQKQRNKLTNKDRTLNLQSICEALSNVMIEYLTECCILCTSLHENAHFICSNVLLFFQHRDPTYPSCASSDLYNTDSDYSKISTVPAVTENNWGQLNVRMQLITIVVLLFLCKASDCRRTRNRSLKNNERENILRRASSTVKRNAQGLTCDIYTHLHEKYLDCQERKLIFVGPDWPEDIKHMLLARNRIRKLKNNMFSKYKALKSLDLQQNDISKIESEAFFGLNKLTTLLLQHNQIKSLSEEIFIYTPSLNYLRLYDNPWHCNCELETLVTMLQVPTNRNLGNYAKCLHPIELKNQKLKEIKADQLCSEEDRQDPRNIKREKPEPVKPEFDSSLCHMYVFPVPTLNCKRKDLKKVPGNIPPDIAKLDLSNNKIRQLRAKEFEDASELKILNLNSNGIAYIDPAAFSGLNNLEELDLSNNSLQNFEYGVLEDLYFLKVLWLRENPWRCDYNIHYLFYWLKHHYNVHYNGLECKMPEEYKGWSVGKYVRSYYEECPKDKLPIYPETFDLDKDDEEWERHKEQTVQTVKKHGVIVTVIG</sequence>
<feature type="region of interest" description="Disordered" evidence="9">
    <location>
        <begin position="317"/>
        <end position="339"/>
    </location>
</feature>
<evidence type="ECO:0000259" key="10">
    <source>
        <dbReference type="SMART" id="SM00082"/>
    </source>
</evidence>
<keyword evidence="3" id="KW-0433">Leucine-rich repeat</keyword>
<evidence type="ECO:0000256" key="3">
    <source>
        <dbReference type="ARBA" id="ARBA00022614"/>
    </source>
</evidence>
<feature type="domain" description="LRRCT" evidence="10">
    <location>
        <begin position="455"/>
        <end position="506"/>
    </location>
</feature>
<dbReference type="RefSeq" id="XP_039243274.1">
    <property type="nucleotide sequence ID" value="XM_039387340.1"/>
</dbReference>
<gene>
    <name evidence="12" type="primary">LRRC17</name>
</gene>
<dbReference type="Gene3D" id="3.80.10.10">
    <property type="entry name" value="Ribonuclease Inhibitor"/>
    <property type="match status" value="2"/>
</dbReference>
<evidence type="ECO:0000256" key="2">
    <source>
        <dbReference type="ARBA" id="ARBA00022525"/>
    </source>
</evidence>
<dbReference type="CTD" id="10234"/>
<keyword evidence="2" id="KW-0964">Secreted</keyword>
<dbReference type="InParanoid" id="A0A7R5L233"/>
<dbReference type="InterPro" id="IPR032675">
    <property type="entry name" value="LRR_dom_sf"/>
</dbReference>